<evidence type="ECO:0000313" key="4">
    <source>
        <dbReference type="EMBL" id="NEY71215.1"/>
    </source>
</evidence>
<feature type="repeat" description="TPR" evidence="3">
    <location>
        <begin position="134"/>
        <end position="167"/>
    </location>
</feature>
<dbReference type="InterPro" id="IPR051012">
    <property type="entry name" value="CellSynth/LPSAsmb/PSIAsmb"/>
</dbReference>
<organism evidence="4 5">
    <name type="scientific">Bacillus mesophilus</name>
    <dbReference type="NCBI Taxonomy" id="1808955"/>
    <lineage>
        <taxon>Bacteria</taxon>
        <taxon>Bacillati</taxon>
        <taxon>Bacillota</taxon>
        <taxon>Bacilli</taxon>
        <taxon>Bacillales</taxon>
        <taxon>Bacillaceae</taxon>
        <taxon>Bacillus</taxon>
    </lineage>
</organism>
<sequence length="420" mass="48200">MKTIQAALELVEYGEVEKGLDELSKLLPRATDDEKYSVAEVYYQLGFLREAKDLLNSLLEIYPTETELILMLAEVHIDLDEEEQAIILLGQVDEEEEEYPRVLLLLADLYQMQGLDEVAEQKLLKAKQLLPNNSILQFALGEFYSGRGNYKQSIPYYEEVVKVENHVGDISVHLRLAESYASTGLFEEAFTHYEKGLADKVEIDSLFGYACSAYQVENYKTAINKLLELKDMDPTYSPLYLVLAKAYEAEELITEAQEAIQEGIKVDEYNKELYVFGGKLAMKLGNYEQAKILLVKARELDHESIEAAFLLTRIYINEGDFEKVVPIVEAAIESGDEDPQMIWDIAIAKKELEEYSDALKHYRAAYTFFKDQPDFLEEYGRFLLEEGLRQEALVQFKHLLSIDQARIDIEELVLQLENES</sequence>
<dbReference type="SMART" id="SM00028">
    <property type="entry name" value="TPR"/>
    <property type="match status" value="8"/>
</dbReference>
<name>A0A6M0Q4A0_9BACI</name>
<dbReference type="PANTHER" id="PTHR45586:SF1">
    <property type="entry name" value="LIPOPOLYSACCHARIDE ASSEMBLY PROTEIN B"/>
    <property type="match status" value="1"/>
</dbReference>
<proteinExistence type="predicted"/>
<evidence type="ECO:0000256" key="1">
    <source>
        <dbReference type="ARBA" id="ARBA00022737"/>
    </source>
</evidence>
<reference evidence="4 5" key="1">
    <citation type="submission" date="2020-02" db="EMBL/GenBank/DDBJ databases">
        <title>Bacillus aquiflavi sp. nov., isolated from yellow water of strong flavor Chinese baijiu in Yibin region of China.</title>
        <authorList>
            <person name="Xie J."/>
        </authorList>
    </citation>
    <scope>NUCLEOTIDE SEQUENCE [LARGE SCALE GENOMIC DNA]</scope>
    <source>
        <strain evidence="4 5">SA4</strain>
    </source>
</reference>
<dbReference type="Proteomes" id="UP000481043">
    <property type="component" value="Unassembled WGS sequence"/>
</dbReference>
<accession>A0A6M0Q4A0</accession>
<protein>
    <submittedName>
        <fullName evidence="4">Tetratricopeptide repeat protein</fullName>
    </submittedName>
</protein>
<dbReference type="Gene3D" id="1.25.40.10">
    <property type="entry name" value="Tetratricopeptide repeat domain"/>
    <property type="match status" value="2"/>
</dbReference>
<dbReference type="SUPFAM" id="SSF48452">
    <property type="entry name" value="TPR-like"/>
    <property type="match status" value="2"/>
</dbReference>
<keyword evidence="2 3" id="KW-0802">TPR repeat</keyword>
<dbReference type="Pfam" id="PF13176">
    <property type="entry name" value="TPR_7"/>
    <property type="match status" value="1"/>
</dbReference>
<gene>
    <name evidence="4" type="ORF">G4D63_05610</name>
</gene>
<dbReference type="AlphaFoldDB" id="A0A6M0Q4A0"/>
<dbReference type="PROSITE" id="PS50005">
    <property type="entry name" value="TPR"/>
    <property type="match status" value="1"/>
</dbReference>
<evidence type="ECO:0000256" key="2">
    <source>
        <dbReference type="ARBA" id="ARBA00022803"/>
    </source>
</evidence>
<evidence type="ECO:0000256" key="3">
    <source>
        <dbReference type="PROSITE-ProRule" id="PRU00339"/>
    </source>
</evidence>
<comment type="caution">
    <text evidence="4">The sequence shown here is derived from an EMBL/GenBank/DDBJ whole genome shotgun (WGS) entry which is preliminary data.</text>
</comment>
<keyword evidence="1" id="KW-0677">Repeat</keyword>
<dbReference type="Pfam" id="PF14559">
    <property type="entry name" value="TPR_19"/>
    <property type="match status" value="1"/>
</dbReference>
<keyword evidence="5" id="KW-1185">Reference proteome</keyword>
<dbReference type="InterPro" id="IPR011990">
    <property type="entry name" value="TPR-like_helical_dom_sf"/>
</dbReference>
<evidence type="ECO:0000313" key="5">
    <source>
        <dbReference type="Proteomes" id="UP000481043"/>
    </source>
</evidence>
<dbReference type="PANTHER" id="PTHR45586">
    <property type="entry name" value="TPR REPEAT-CONTAINING PROTEIN PA4667"/>
    <property type="match status" value="1"/>
</dbReference>
<dbReference type="InterPro" id="IPR019734">
    <property type="entry name" value="TPR_rpt"/>
</dbReference>
<dbReference type="RefSeq" id="WP_163178636.1">
    <property type="nucleotide sequence ID" value="NZ_JAAIWM010000002.1"/>
</dbReference>
<dbReference type="EMBL" id="JAAIWM010000002">
    <property type="protein sequence ID" value="NEY71215.1"/>
    <property type="molecule type" value="Genomic_DNA"/>
</dbReference>